<evidence type="ECO:0000313" key="10">
    <source>
        <dbReference type="EMBL" id="AOY78687.1"/>
    </source>
</evidence>
<sequence length="184" mass="21043">MAVLRLEDGTTYTELSDIAGELAPLKVQLNHWSVGDNPEIHTLLEQDTLSDIEKETVLEALDSYFEQLKETAGYQSRDLIVLYPDIPNLDALLSKFKDCHYHTDDEVRYIIAGEGVFGFVRPDGSQMELTVQPEEYINVPANTEHWFYLTPSRRVKAVRYFITTEGWVPEYTGTEIRMKPVVAV</sequence>
<dbReference type="GO" id="GO:0019509">
    <property type="term" value="P:L-methionine salvage from methylthioadenosine"/>
    <property type="evidence" value="ECO:0007669"/>
    <property type="project" value="UniProtKB-UniRule"/>
</dbReference>
<evidence type="ECO:0000256" key="6">
    <source>
        <dbReference type="ARBA" id="ARBA00023002"/>
    </source>
</evidence>
<reference evidence="11" key="1">
    <citation type="submission" date="2016-10" db="EMBL/GenBank/DDBJ databases">
        <title>Comparative genomics uncovers the prolific and rare metabolic potential of the cyanobacterial genus Moorea.</title>
        <authorList>
            <person name="Leao T."/>
            <person name="Castelao G."/>
            <person name="Korobeynikov A."/>
            <person name="Monroe E.A."/>
            <person name="Podell S."/>
            <person name="Glukhov E."/>
            <person name="Allen E."/>
            <person name="Gerwick W.H."/>
            <person name="Gerwick L."/>
        </authorList>
    </citation>
    <scope>NUCLEOTIDE SEQUENCE [LARGE SCALE GENOMIC DNA]</scope>
    <source>
        <strain evidence="11">JHB</strain>
    </source>
</reference>
<dbReference type="UniPathway" id="UPA00904">
    <property type="reaction ID" value="UER00878"/>
</dbReference>
<dbReference type="GO" id="GO:0010309">
    <property type="term" value="F:acireductone dioxygenase [iron(II)-requiring] activity"/>
    <property type="evidence" value="ECO:0007669"/>
    <property type="project" value="UniProtKB-UniRule"/>
</dbReference>
<feature type="binding site" evidence="9">
    <location>
        <position position="106"/>
    </location>
    <ligand>
        <name>Fe(2+)</name>
        <dbReference type="ChEBI" id="CHEBI:29033"/>
    </ligand>
</feature>
<evidence type="ECO:0000256" key="1">
    <source>
        <dbReference type="ARBA" id="ARBA00000428"/>
    </source>
</evidence>
<accession>A0A1D9FTK3</accession>
<keyword evidence="2 9" id="KW-0533">Nickel</keyword>
<dbReference type="SUPFAM" id="SSF51182">
    <property type="entry name" value="RmlC-like cupins"/>
    <property type="match status" value="1"/>
</dbReference>
<dbReference type="Proteomes" id="UP000176944">
    <property type="component" value="Chromosome"/>
</dbReference>
<dbReference type="Gene3D" id="2.60.120.10">
    <property type="entry name" value="Jelly Rolls"/>
    <property type="match status" value="1"/>
</dbReference>
<comment type="catalytic activity">
    <reaction evidence="1 9">
        <text>1,2-dihydroxy-5-(methylsulfanyl)pent-1-en-3-one + O2 = 4-methylsulfanyl-2-oxobutanoate + formate + 2 H(+)</text>
        <dbReference type="Rhea" id="RHEA:24504"/>
        <dbReference type="ChEBI" id="CHEBI:15378"/>
        <dbReference type="ChEBI" id="CHEBI:15379"/>
        <dbReference type="ChEBI" id="CHEBI:15740"/>
        <dbReference type="ChEBI" id="CHEBI:16723"/>
        <dbReference type="ChEBI" id="CHEBI:49252"/>
        <dbReference type="EC" id="1.13.11.54"/>
    </reaction>
</comment>
<dbReference type="GO" id="GO:0010308">
    <property type="term" value="F:acireductone dioxygenase (Ni2+-requiring) activity"/>
    <property type="evidence" value="ECO:0007669"/>
    <property type="project" value="UniProtKB-UniRule"/>
</dbReference>
<keyword evidence="4 9" id="KW-0479">Metal-binding</keyword>
<comment type="pathway">
    <text evidence="9">Amino-acid biosynthesis; L-methionine biosynthesis via salvage pathway; L-methionine from S-methyl-5-thio-alpha-D-ribose 1-phosphate: step 5/6.</text>
</comment>
<keyword evidence="8 9" id="KW-0486">Methionine biosynthesis</keyword>
<dbReference type="EC" id="1.13.11.53" evidence="9"/>
<evidence type="ECO:0000256" key="2">
    <source>
        <dbReference type="ARBA" id="ARBA00022596"/>
    </source>
</evidence>
<dbReference type="HAMAP" id="MF_01682">
    <property type="entry name" value="Salvage_MtnD"/>
    <property type="match status" value="1"/>
</dbReference>
<feature type="binding site" evidence="9">
    <location>
        <position position="145"/>
    </location>
    <ligand>
        <name>Ni(2+)</name>
        <dbReference type="ChEBI" id="CHEBI:49786"/>
    </ligand>
</feature>
<evidence type="ECO:0000256" key="3">
    <source>
        <dbReference type="ARBA" id="ARBA00022605"/>
    </source>
</evidence>
<comment type="caution">
    <text evidence="9">Lacks conserved residue(s) required for the propagation of feature annotation.</text>
</comment>
<dbReference type="EMBL" id="CP017708">
    <property type="protein sequence ID" value="AOY78687.1"/>
    <property type="molecule type" value="Genomic_DNA"/>
</dbReference>
<dbReference type="InterPro" id="IPR011051">
    <property type="entry name" value="RmlC_Cupin_sf"/>
</dbReference>
<comment type="subunit">
    <text evidence="9">Monomer.</text>
</comment>
<feature type="binding site" evidence="9">
    <location>
        <position position="100"/>
    </location>
    <ligand>
        <name>Ni(2+)</name>
        <dbReference type="ChEBI" id="CHEBI:49786"/>
    </ligand>
</feature>
<proteinExistence type="inferred from homology"/>
<feature type="site" description="Important to generate the dianion" evidence="9">
    <location>
        <position position="108"/>
    </location>
</feature>
<feature type="binding site" evidence="9">
    <location>
        <position position="102"/>
    </location>
    <ligand>
        <name>Fe(2+)</name>
        <dbReference type="ChEBI" id="CHEBI:29033"/>
    </ligand>
</feature>
<comment type="function">
    <text evidence="9">Catalyzes 2 different reactions between oxygene and the acireductone 1,2-dihydroxy-3-keto-5-methylthiopentene (DHK-MTPene) depending upon the metal bound in the active site. Fe-containing acireductone dioxygenase (Fe-ARD) produces formate and 2-keto-4-methylthiobutyrate (KMTB), the alpha-ketoacid precursor of methionine in the methionine recycle pathway. Ni-containing acireductone dioxygenase (Ni-ARD) produces methylthiopropionate, carbon monoxide and formate, and does not lie on the methionine recycle pathway.</text>
</comment>
<organism evidence="10 11">
    <name type="scientific">Moorena producens (strain JHB)</name>
    <dbReference type="NCBI Taxonomy" id="1454205"/>
    <lineage>
        <taxon>Bacteria</taxon>
        <taxon>Bacillati</taxon>
        <taxon>Cyanobacteriota</taxon>
        <taxon>Cyanophyceae</taxon>
        <taxon>Coleofasciculales</taxon>
        <taxon>Coleofasciculaceae</taxon>
        <taxon>Moorena</taxon>
    </lineage>
</organism>
<dbReference type="CDD" id="cd02232">
    <property type="entry name" value="cupin_ARD"/>
    <property type="match status" value="1"/>
</dbReference>
<comment type="similarity">
    <text evidence="9">Belongs to the acireductone dioxygenase (ARD) family.</text>
</comment>
<dbReference type="InterPro" id="IPR004313">
    <property type="entry name" value="ARD"/>
</dbReference>
<comment type="cofactor">
    <cofactor evidence="9">
        <name>Fe(2+)</name>
        <dbReference type="ChEBI" id="CHEBI:29033"/>
    </cofactor>
    <text evidence="9">Binds 1 Fe(2+) cation per monomer.</text>
</comment>
<comment type="cofactor">
    <cofactor evidence="9">
        <name>Ni(2+)</name>
        <dbReference type="ChEBI" id="CHEBI:49786"/>
    </cofactor>
    <text evidence="9">Binds 1 nickel ion per monomer.</text>
</comment>
<dbReference type="InterPro" id="IPR023956">
    <property type="entry name" value="ARD_bac"/>
</dbReference>
<keyword evidence="5 9" id="KW-0223">Dioxygenase</keyword>
<dbReference type="PANTHER" id="PTHR23418">
    <property type="entry name" value="ACIREDUCTONE DIOXYGENASE"/>
    <property type="match status" value="1"/>
</dbReference>
<dbReference type="GO" id="GO:0016151">
    <property type="term" value="F:nickel cation binding"/>
    <property type="evidence" value="ECO:0007669"/>
    <property type="project" value="UniProtKB-UniRule"/>
</dbReference>
<dbReference type="EC" id="1.13.11.54" evidence="9"/>
<keyword evidence="3 9" id="KW-0028">Amino-acid biosynthesis</keyword>
<name>A0A1D9FTK3_MOOP1</name>
<dbReference type="AlphaFoldDB" id="A0A1D9FTK3"/>
<dbReference type="GO" id="GO:0019284">
    <property type="term" value="P:L-methionine salvage from S-adenosylmethionine"/>
    <property type="evidence" value="ECO:0007669"/>
    <property type="project" value="InterPro"/>
</dbReference>
<evidence type="ECO:0000256" key="9">
    <source>
        <dbReference type="HAMAP-Rule" id="MF_01682"/>
    </source>
</evidence>
<protein>
    <recommendedName>
        <fullName evidence="9">Acireductone dioxygenase</fullName>
    </recommendedName>
    <alternativeName>
        <fullName evidence="9">1,2-dihydroxy-3-keto-5-methylthiopentene dioxygenase</fullName>
        <shortName evidence="9">DHK-MTPene dioxygenase</shortName>
    </alternativeName>
    <alternativeName>
        <fullName evidence="9">Acireductone dioxygenase (Fe(2+)-requiring)</fullName>
        <shortName evidence="9">ARD'</shortName>
        <shortName evidence="9">Fe-ARD</shortName>
        <ecNumber evidence="9">1.13.11.54</ecNumber>
    </alternativeName>
    <alternativeName>
        <fullName evidence="9">Acireductone dioxygenase (Ni(2+)-requiring)</fullName>
        <shortName evidence="9">ARD</shortName>
        <shortName evidence="9">Ni-ARD</shortName>
        <ecNumber evidence="9">1.13.11.53</ecNumber>
    </alternativeName>
</protein>
<comment type="catalytic activity">
    <reaction evidence="9">
        <text>1,2-dihydroxy-5-(methylsulfanyl)pent-1-en-3-one + O2 = 3-(methylsulfanyl)propanoate + CO + formate + 2 H(+)</text>
        <dbReference type="Rhea" id="RHEA:14161"/>
        <dbReference type="ChEBI" id="CHEBI:15378"/>
        <dbReference type="ChEBI" id="CHEBI:15379"/>
        <dbReference type="ChEBI" id="CHEBI:15740"/>
        <dbReference type="ChEBI" id="CHEBI:17245"/>
        <dbReference type="ChEBI" id="CHEBI:49016"/>
        <dbReference type="ChEBI" id="CHEBI:49252"/>
        <dbReference type="EC" id="1.13.11.53"/>
    </reaction>
</comment>
<feature type="binding site" evidence="9">
    <location>
        <position position="145"/>
    </location>
    <ligand>
        <name>Fe(2+)</name>
        <dbReference type="ChEBI" id="CHEBI:29033"/>
    </ligand>
</feature>
<evidence type="ECO:0000256" key="7">
    <source>
        <dbReference type="ARBA" id="ARBA00023004"/>
    </source>
</evidence>
<evidence type="ECO:0000256" key="8">
    <source>
        <dbReference type="ARBA" id="ARBA00023167"/>
    </source>
</evidence>
<feature type="binding site" evidence="9">
    <location>
        <position position="102"/>
    </location>
    <ligand>
        <name>Ni(2+)</name>
        <dbReference type="ChEBI" id="CHEBI:49786"/>
    </ligand>
</feature>
<dbReference type="Pfam" id="PF03079">
    <property type="entry name" value="ARD"/>
    <property type="match status" value="1"/>
</dbReference>
<keyword evidence="7 9" id="KW-0408">Iron</keyword>
<feature type="site" description="May play a role in transmitting local conformational changes" evidence="9">
    <location>
        <position position="105"/>
    </location>
</feature>
<feature type="binding site" evidence="9">
    <location>
        <position position="106"/>
    </location>
    <ligand>
        <name>Ni(2+)</name>
        <dbReference type="ChEBI" id="CHEBI:49786"/>
    </ligand>
</feature>
<dbReference type="GO" id="GO:0005506">
    <property type="term" value="F:iron ion binding"/>
    <property type="evidence" value="ECO:0007669"/>
    <property type="project" value="UniProtKB-UniRule"/>
</dbReference>
<evidence type="ECO:0000256" key="5">
    <source>
        <dbReference type="ARBA" id="ARBA00022964"/>
    </source>
</evidence>
<dbReference type="InterPro" id="IPR014710">
    <property type="entry name" value="RmlC-like_jellyroll"/>
</dbReference>
<evidence type="ECO:0000313" key="11">
    <source>
        <dbReference type="Proteomes" id="UP000176944"/>
    </source>
</evidence>
<gene>
    <name evidence="9" type="primary">mtnD</name>
    <name evidence="10" type="ORF">BJP36_01045</name>
</gene>
<feature type="binding site" evidence="9">
    <location>
        <position position="100"/>
    </location>
    <ligand>
        <name>Fe(2+)</name>
        <dbReference type="ChEBI" id="CHEBI:29033"/>
    </ligand>
</feature>
<keyword evidence="6 9" id="KW-0560">Oxidoreductase</keyword>
<evidence type="ECO:0000256" key="4">
    <source>
        <dbReference type="ARBA" id="ARBA00022723"/>
    </source>
</evidence>
<dbReference type="PANTHER" id="PTHR23418:SF0">
    <property type="entry name" value="ACIREDUCTONE DIOXYGENASE"/>
    <property type="match status" value="1"/>
</dbReference>